<accession>J7IYQ1</accession>
<gene>
    <name evidence="1" type="ordered locus">Desmer_3420</name>
</gene>
<dbReference type="OrthoDB" id="2024845at2"/>
<dbReference type="EMBL" id="CP003629">
    <property type="protein sequence ID" value="AFQ45274.1"/>
    <property type="molecule type" value="Genomic_DNA"/>
</dbReference>
<keyword evidence="2" id="KW-1185">Reference proteome</keyword>
<evidence type="ECO:0000313" key="2">
    <source>
        <dbReference type="Proteomes" id="UP000005262"/>
    </source>
</evidence>
<dbReference type="RefSeq" id="WP_014904183.1">
    <property type="nucleotide sequence ID" value="NC_018515.1"/>
</dbReference>
<dbReference type="Proteomes" id="UP000005262">
    <property type="component" value="Chromosome"/>
</dbReference>
<dbReference type="HOGENOM" id="CLU_533922_0_0_9"/>
<evidence type="ECO:0000313" key="1">
    <source>
        <dbReference type="EMBL" id="AFQ45274.1"/>
    </source>
</evidence>
<reference evidence="2" key="2">
    <citation type="submission" date="2012-08" db="EMBL/GenBank/DDBJ databases">
        <title>Finished genome of Desulfosporosinus meridiei DSM 13257.</title>
        <authorList>
            <person name="Huntemann M."/>
            <person name="Wei C.-L."/>
            <person name="Han J."/>
            <person name="Detter J.C."/>
            <person name="Han C."/>
            <person name="Davenport K."/>
            <person name="Daligault H."/>
            <person name="Erkkila T."/>
            <person name="Gu W."/>
            <person name="Munk A.C.C."/>
            <person name="Teshima H."/>
            <person name="Xu Y."/>
            <person name="Chain P."/>
            <person name="Tapia R."/>
            <person name="Chen A."/>
            <person name="Krypides N."/>
            <person name="Mavromatis K."/>
            <person name="Markowitz V."/>
            <person name="Szeto E."/>
            <person name="Ivanova N."/>
            <person name="Mikhailova N."/>
            <person name="Ovchinnikova G."/>
            <person name="Pagani I."/>
            <person name="Pati A."/>
            <person name="Goodwin L."/>
            <person name="Peters L."/>
            <person name="Pitluck S."/>
            <person name="Woyke T."/>
            <person name="Pester M."/>
            <person name="Spring S."/>
            <person name="Ollivier B."/>
            <person name="Rattei T."/>
            <person name="Klenk H.-P."/>
            <person name="Wagner M."/>
            <person name="Loy A."/>
        </authorList>
    </citation>
    <scope>NUCLEOTIDE SEQUENCE [LARGE SCALE GENOMIC DNA]</scope>
    <source>
        <strain evidence="2">ATCC BAA-275 / DSM 13257 / NCIMB 13706 / S10</strain>
    </source>
</reference>
<dbReference type="STRING" id="768704.Desmer_3420"/>
<organism evidence="1 2">
    <name type="scientific">Desulfosporosinus meridiei (strain ATCC BAA-275 / DSM 13257 / KCTC 12902 / NCIMB 13706 / S10)</name>
    <dbReference type="NCBI Taxonomy" id="768704"/>
    <lineage>
        <taxon>Bacteria</taxon>
        <taxon>Bacillati</taxon>
        <taxon>Bacillota</taxon>
        <taxon>Clostridia</taxon>
        <taxon>Eubacteriales</taxon>
        <taxon>Desulfitobacteriaceae</taxon>
        <taxon>Desulfosporosinus</taxon>
    </lineage>
</organism>
<dbReference type="eggNOG" id="ENOG5033Y66">
    <property type="taxonomic scope" value="Bacteria"/>
</dbReference>
<reference evidence="1 2" key="1">
    <citation type="journal article" date="2012" name="J. Bacteriol.">
        <title>Complete genome sequences of Desulfosporosinus orientis DSM765T, Desulfosporosinus youngiae DSM17734T, Desulfosporosinus meridiei DSM13257T, and Desulfosporosinus acidiphilus DSM22704T.</title>
        <authorList>
            <person name="Pester M."/>
            <person name="Brambilla E."/>
            <person name="Alazard D."/>
            <person name="Rattei T."/>
            <person name="Weinmaier T."/>
            <person name="Han J."/>
            <person name="Lucas S."/>
            <person name="Lapidus A."/>
            <person name="Cheng J.F."/>
            <person name="Goodwin L."/>
            <person name="Pitluck S."/>
            <person name="Peters L."/>
            <person name="Ovchinnikova G."/>
            <person name="Teshima H."/>
            <person name="Detter J.C."/>
            <person name="Han C.S."/>
            <person name="Tapia R."/>
            <person name="Land M.L."/>
            <person name="Hauser L."/>
            <person name="Kyrpides N.C."/>
            <person name="Ivanova N.N."/>
            <person name="Pagani I."/>
            <person name="Huntmann M."/>
            <person name="Wei C.L."/>
            <person name="Davenport K.W."/>
            <person name="Daligault H."/>
            <person name="Chain P.S."/>
            <person name="Chen A."/>
            <person name="Mavromatis K."/>
            <person name="Markowitz V."/>
            <person name="Szeto E."/>
            <person name="Mikhailova N."/>
            <person name="Pati A."/>
            <person name="Wagner M."/>
            <person name="Woyke T."/>
            <person name="Ollivier B."/>
            <person name="Klenk H.P."/>
            <person name="Spring S."/>
            <person name="Loy A."/>
        </authorList>
    </citation>
    <scope>NUCLEOTIDE SEQUENCE [LARGE SCALE GENOMIC DNA]</scope>
    <source>
        <strain evidence="2">ATCC BAA-275 / DSM 13257 / NCIMB 13706 / S10</strain>
    </source>
</reference>
<dbReference type="AlphaFoldDB" id="J7IYQ1"/>
<name>J7IYQ1_DESMD</name>
<sequence>MVTEDAEIYLPDMHIGENRRDAAPGVRGFLFQDLLAVEELIKEETEYVCSEYIEDVCAVTNNGVRIIQAKYTPKTNLDIEAITRELYYQYIKLRQYGYSGDIIPVLSFHADVATKPDEEIAKQYLNLSEGHRRFQGTAAEIKLKVKECIQTGIKKERENNLFASFYELEDLRDFLRVYKMEEVGESISSYRKALGEKLDTLIKIDCCPVEDTDNRQDLLIALATKLVQDRYNEPDQPADNQELLKHRKVIREDFFAALGQALAFEQSFNFVIQSFVDEAYCELVDEQLSPDNHKRLNRLYVSTNEWVKNNLDRPCGVVQLLNTVSTDSKVPSESDRAQNLRNTLYICKDRIITFYHQIWKIKLNLRQETFEECLLPGIGEYIAFSFQNHKDWSRRSIIMSSIGDSPRRKIQNVQKRVRAWNERPQKWYLRSADTRGFGDYSIDVARIAPEELDVASISPDRFVVECMECIGIDEGEWAKNENCADSIFSKKCKYGGKS</sequence>
<dbReference type="KEGG" id="dmi:Desmer_3420"/>
<proteinExistence type="predicted"/>
<protein>
    <submittedName>
        <fullName evidence="1">Uncharacterized protein</fullName>
    </submittedName>
</protein>